<dbReference type="GO" id="GO:0000981">
    <property type="term" value="F:DNA-binding transcription factor activity, RNA polymerase II-specific"/>
    <property type="evidence" value="ECO:0007669"/>
    <property type="project" value="TreeGrafter"/>
</dbReference>
<feature type="compositionally biased region" description="Basic and acidic residues" evidence="2">
    <location>
        <begin position="196"/>
        <end position="210"/>
    </location>
</feature>
<dbReference type="SMART" id="SM00353">
    <property type="entry name" value="HLH"/>
    <property type="match status" value="1"/>
</dbReference>
<protein>
    <recommendedName>
        <fullName evidence="3">BHLH domain-containing protein</fullName>
    </recommendedName>
</protein>
<dbReference type="AlphaFoldDB" id="A0AAV1ZDY9"/>
<feature type="region of interest" description="Disordered" evidence="2">
    <location>
        <begin position="172"/>
        <end position="210"/>
    </location>
</feature>
<dbReference type="PANTHER" id="PTHR23349:SF108">
    <property type="entry name" value="BHLH DOMAIN-CONTAINING PROTEIN"/>
    <property type="match status" value="1"/>
</dbReference>
<dbReference type="SUPFAM" id="SSF47459">
    <property type="entry name" value="HLH, helix-loop-helix DNA-binding domain"/>
    <property type="match status" value="1"/>
</dbReference>
<dbReference type="Gene3D" id="4.10.280.10">
    <property type="entry name" value="Helix-loop-helix DNA-binding domain"/>
    <property type="match status" value="1"/>
</dbReference>
<feature type="domain" description="BHLH" evidence="3">
    <location>
        <begin position="100"/>
        <end position="152"/>
    </location>
</feature>
<evidence type="ECO:0000313" key="5">
    <source>
        <dbReference type="Proteomes" id="UP001497382"/>
    </source>
</evidence>
<feature type="region of interest" description="Disordered" evidence="2">
    <location>
        <begin position="89"/>
        <end position="108"/>
    </location>
</feature>
<dbReference type="InterPro" id="IPR011598">
    <property type="entry name" value="bHLH_dom"/>
</dbReference>
<dbReference type="InterPro" id="IPR036638">
    <property type="entry name" value="HLH_DNA-bd_sf"/>
</dbReference>
<evidence type="ECO:0000259" key="3">
    <source>
        <dbReference type="PROSITE" id="PS50888"/>
    </source>
</evidence>
<dbReference type="GO" id="GO:0046983">
    <property type="term" value="F:protein dimerization activity"/>
    <property type="evidence" value="ECO:0007669"/>
    <property type="project" value="InterPro"/>
</dbReference>
<sequence>MDLRDMMVSHTASMSMSNEYAHCPFSSSSMIPLPWVPHPSSPQSPFKLFSPQINPYSTSKMFPNPPVSELSSSPVVRRKNSRKAIKPSYKHVPHKDKPPHLVARRNARERRRVEAVNSAFAKLRKCVPIENRNKRLSKVKTLHRAIEYINGLQALLRQGENPELSSEQVQHFSRLRSESVTSPDDDDDDDLEDDDSRAVKEERDDSEFHEFEEYLESDVDVVNKENEGQTWSTLSTGCESNYWTYMPYNQDYSGSLAS</sequence>
<dbReference type="GO" id="GO:0032502">
    <property type="term" value="P:developmental process"/>
    <property type="evidence" value="ECO:0007669"/>
    <property type="project" value="TreeGrafter"/>
</dbReference>
<evidence type="ECO:0000256" key="2">
    <source>
        <dbReference type="SAM" id="MobiDB-lite"/>
    </source>
</evidence>
<reference evidence="4 5" key="1">
    <citation type="submission" date="2024-04" db="EMBL/GenBank/DDBJ databases">
        <authorList>
            <person name="Rising A."/>
            <person name="Reimegard J."/>
            <person name="Sonavane S."/>
            <person name="Akerstrom W."/>
            <person name="Nylinder S."/>
            <person name="Hedman E."/>
            <person name="Kallberg Y."/>
        </authorList>
    </citation>
    <scope>NUCLEOTIDE SEQUENCE [LARGE SCALE GENOMIC DNA]</scope>
</reference>
<dbReference type="CDD" id="cd11418">
    <property type="entry name" value="bHLH_TS_ASCL"/>
    <property type="match status" value="1"/>
</dbReference>
<keyword evidence="1" id="KW-0238">DNA-binding</keyword>
<feature type="compositionally biased region" description="Acidic residues" evidence="2">
    <location>
        <begin position="183"/>
        <end position="195"/>
    </location>
</feature>
<keyword evidence="5" id="KW-1185">Reference proteome</keyword>
<dbReference type="GO" id="GO:0000977">
    <property type="term" value="F:RNA polymerase II transcription regulatory region sequence-specific DNA binding"/>
    <property type="evidence" value="ECO:0007669"/>
    <property type="project" value="TreeGrafter"/>
</dbReference>
<dbReference type="Proteomes" id="UP001497382">
    <property type="component" value="Unassembled WGS sequence"/>
</dbReference>
<evidence type="ECO:0000256" key="1">
    <source>
        <dbReference type="ARBA" id="ARBA00023125"/>
    </source>
</evidence>
<proteinExistence type="predicted"/>
<comment type="caution">
    <text evidence="4">The sequence shown here is derived from an EMBL/GenBank/DDBJ whole genome shotgun (WGS) entry which is preliminary data.</text>
</comment>
<dbReference type="PROSITE" id="PS50888">
    <property type="entry name" value="BHLH"/>
    <property type="match status" value="1"/>
</dbReference>
<gene>
    <name evidence="4" type="ORF">LARSCL_LOCUS4935</name>
</gene>
<accession>A0AAV1ZDY9</accession>
<dbReference type="InterPro" id="IPR050283">
    <property type="entry name" value="E-box_TF_Regulators"/>
</dbReference>
<name>A0AAV1ZDY9_9ARAC</name>
<dbReference type="EMBL" id="CAXIEN010000043">
    <property type="protein sequence ID" value="CAL1269790.1"/>
    <property type="molecule type" value="Genomic_DNA"/>
</dbReference>
<dbReference type="Pfam" id="PF00010">
    <property type="entry name" value="HLH"/>
    <property type="match status" value="1"/>
</dbReference>
<organism evidence="4 5">
    <name type="scientific">Larinioides sclopetarius</name>
    <dbReference type="NCBI Taxonomy" id="280406"/>
    <lineage>
        <taxon>Eukaryota</taxon>
        <taxon>Metazoa</taxon>
        <taxon>Ecdysozoa</taxon>
        <taxon>Arthropoda</taxon>
        <taxon>Chelicerata</taxon>
        <taxon>Arachnida</taxon>
        <taxon>Araneae</taxon>
        <taxon>Araneomorphae</taxon>
        <taxon>Entelegynae</taxon>
        <taxon>Araneoidea</taxon>
        <taxon>Araneidae</taxon>
        <taxon>Larinioides</taxon>
    </lineage>
</organism>
<dbReference type="PANTHER" id="PTHR23349">
    <property type="entry name" value="BASIC HELIX-LOOP-HELIX TRANSCRIPTION FACTOR, TWIST"/>
    <property type="match status" value="1"/>
</dbReference>
<evidence type="ECO:0000313" key="4">
    <source>
        <dbReference type="EMBL" id="CAL1269790.1"/>
    </source>
</evidence>